<reference evidence="3 4" key="1">
    <citation type="submission" date="2024-02" db="EMBL/GenBank/DDBJ databases">
        <authorList>
            <person name="Vignale AGUSTIN F."/>
            <person name="Sosa J E."/>
            <person name="Modenutti C."/>
        </authorList>
    </citation>
    <scope>NUCLEOTIDE SEQUENCE [LARGE SCALE GENOMIC DNA]</scope>
</reference>
<evidence type="ECO:0000313" key="4">
    <source>
        <dbReference type="Proteomes" id="UP001642360"/>
    </source>
</evidence>
<dbReference type="Proteomes" id="UP001642360">
    <property type="component" value="Unassembled WGS sequence"/>
</dbReference>
<accession>A0ABC8QRS8</accession>
<dbReference type="GO" id="GO:0005634">
    <property type="term" value="C:nucleus"/>
    <property type="evidence" value="ECO:0007669"/>
    <property type="project" value="UniProtKB-SubCell"/>
</dbReference>
<dbReference type="InterPro" id="IPR051992">
    <property type="entry name" value="OxStress_Response_Reg"/>
</dbReference>
<dbReference type="AlphaFoldDB" id="A0ABC8QRS8"/>
<dbReference type="PANTHER" id="PTHR33172:SF38">
    <property type="entry name" value="GENOME ASSEMBLY, CHROMOSOME: A01"/>
    <property type="match status" value="1"/>
</dbReference>
<gene>
    <name evidence="3" type="ORF">ILEXP_LOCUS1001</name>
</gene>
<comment type="caution">
    <text evidence="3">The sequence shown here is derived from an EMBL/GenBank/DDBJ whole genome shotgun (WGS) entry which is preliminary data.</text>
</comment>
<keyword evidence="2" id="KW-0539">Nucleus</keyword>
<dbReference type="EMBL" id="CAUOFW020000314">
    <property type="protein sequence ID" value="CAK9134070.1"/>
    <property type="molecule type" value="Genomic_DNA"/>
</dbReference>
<protein>
    <submittedName>
        <fullName evidence="3">Uncharacterized protein</fullName>
    </submittedName>
</protein>
<evidence type="ECO:0000256" key="1">
    <source>
        <dbReference type="ARBA" id="ARBA00004123"/>
    </source>
</evidence>
<name>A0ABC8QRS8_9AQUA</name>
<organism evidence="3 4">
    <name type="scientific">Ilex paraguariensis</name>
    <name type="common">yerba mate</name>
    <dbReference type="NCBI Taxonomy" id="185542"/>
    <lineage>
        <taxon>Eukaryota</taxon>
        <taxon>Viridiplantae</taxon>
        <taxon>Streptophyta</taxon>
        <taxon>Embryophyta</taxon>
        <taxon>Tracheophyta</taxon>
        <taxon>Spermatophyta</taxon>
        <taxon>Magnoliopsida</taxon>
        <taxon>eudicotyledons</taxon>
        <taxon>Gunneridae</taxon>
        <taxon>Pentapetalae</taxon>
        <taxon>asterids</taxon>
        <taxon>campanulids</taxon>
        <taxon>Aquifoliales</taxon>
        <taxon>Aquifoliaceae</taxon>
        <taxon>Ilex</taxon>
    </lineage>
</organism>
<sequence>MDMEGENENKRTFDLGSLRINLPQNKRGLSRYYSGKSRSFTCMADVHCVEDLKKQERPNVKKRKKQMDRQGVQVPPLSCRRVFSSSQFATPIIGV</sequence>
<evidence type="ECO:0000313" key="3">
    <source>
        <dbReference type="EMBL" id="CAK9134070.1"/>
    </source>
</evidence>
<proteinExistence type="predicted"/>
<dbReference type="GO" id="GO:0006950">
    <property type="term" value="P:response to stress"/>
    <property type="evidence" value="ECO:0007669"/>
    <property type="project" value="UniProtKB-ARBA"/>
</dbReference>
<dbReference type="PANTHER" id="PTHR33172">
    <property type="entry name" value="OS08G0516900 PROTEIN"/>
    <property type="match status" value="1"/>
</dbReference>
<comment type="subcellular location">
    <subcellularLocation>
        <location evidence="1">Nucleus</location>
    </subcellularLocation>
</comment>
<keyword evidence="4" id="KW-1185">Reference proteome</keyword>
<evidence type="ECO:0000256" key="2">
    <source>
        <dbReference type="ARBA" id="ARBA00023242"/>
    </source>
</evidence>